<dbReference type="InterPro" id="IPR028098">
    <property type="entry name" value="Glyco_trans_4-like_N"/>
</dbReference>
<accession>A0A2W5A664</accession>
<keyword evidence="3" id="KW-0378">Hydrolase</keyword>
<feature type="domain" description="Glycosyl transferase family 1" evidence="1">
    <location>
        <begin position="198"/>
        <end position="350"/>
    </location>
</feature>
<comment type="caution">
    <text evidence="3">The sequence shown here is derived from an EMBL/GenBank/DDBJ whole genome shotgun (WGS) entry which is preliminary data.</text>
</comment>
<dbReference type="AlphaFoldDB" id="A0A2W5A664"/>
<organism evidence="3 4">
    <name type="scientific">Sphingomonas sanxanigenens</name>
    <dbReference type="NCBI Taxonomy" id="397260"/>
    <lineage>
        <taxon>Bacteria</taxon>
        <taxon>Pseudomonadati</taxon>
        <taxon>Pseudomonadota</taxon>
        <taxon>Alphaproteobacteria</taxon>
        <taxon>Sphingomonadales</taxon>
        <taxon>Sphingomonadaceae</taxon>
        <taxon>Sphingomonas</taxon>
    </lineage>
</organism>
<evidence type="ECO:0000259" key="1">
    <source>
        <dbReference type="Pfam" id="PF00534"/>
    </source>
</evidence>
<dbReference type="PANTHER" id="PTHR45947">
    <property type="entry name" value="SULFOQUINOVOSYL TRANSFERASE SQD2"/>
    <property type="match status" value="1"/>
</dbReference>
<dbReference type="Proteomes" id="UP000249066">
    <property type="component" value="Unassembled WGS sequence"/>
</dbReference>
<evidence type="ECO:0000313" key="3">
    <source>
        <dbReference type="EMBL" id="PZO89943.1"/>
    </source>
</evidence>
<dbReference type="SUPFAM" id="SSF53756">
    <property type="entry name" value="UDP-Glycosyltransferase/glycogen phosphorylase"/>
    <property type="match status" value="1"/>
</dbReference>
<dbReference type="Gene3D" id="3.40.50.2000">
    <property type="entry name" value="Glycogen Phosphorylase B"/>
    <property type="match status" value="2"/>
</dbReference>
<dbReference type="GO" id="GO:0016757">
    <property type="term" value="F:glycosyltransferase activity"/>
    <property type="evidence" value="ECO:0007669"/>
    <property type="project" value="InterPro"/>
</dbReference>
<proteinExistence type="predicted"/>
<dbReference type="EMBL" id="QFNN01000041">
    <property type="protein sequence ID" value="PZO89943.1"/>
    <property type="molecule type" value="Genomic_DNA"/>
</dbReference>
<dbReference type="Pfam" id="PF13439">
    <property type="entry name" value="Glyco_transf_4"/>
    <property type="match status" value="1"/>
</dbReference>
<evidence type="ECO:0000313" key="4">
    <source>
        <dbReference type="Proteomes" id="UP000249066"/>
    </source>
</evidence>
<dbReference type="PANTHER" id="PTHR45947:SF3">
    <property type="entry name" value="SULFOQUINOVOSYL TRANSFERASE SQD2"/>
    <property type="match status" value="1"/>
</dbReference>
<protein>
    <submittedName>
        <fullName evidence="3">Glycoside hydrolase</fullName>
    </submittedName>
</protein>
<reference evidence="3 4" key="1">
    <citation type="submission" date="2017-08" db="EMBL/GenBank/DDBJ databases">
        <title>Infants hospitalized years apart are colonized by the same room-sourced microbial strains.</title>
        <authorList>
            <person name="Brooks B."/>
            <person name="Olm M.R."/>
            <person name="Firek B.A."/>
            <person name="Baker R."/>
            <person name="Thomas B.C."/>
            <person name="Morowitz M.J."/>
            <person name="Banfield J.F."/>
        </authorList>
    </citation>
    <scope>NUCLEOTIDE SEQUENCE [LARGE SCALE GENOMIC DNA]</scope>
    <source>
        <strain evidence="3">S2_018_000_R2_101</strain>
    </source>
</reference>
<dbReference type="InterPro" id="IPR001296">
    <property type="entry name" value="Glyco_trans_1"/>
</dbReference>
<dbReference type="Pfam" id="PF00534">
    <property type="entry name" value="Glycos_transf_1"/>
    <property type="match status" value="1"/>
</dbReference>
<gene>
    <name evidence="3" type="ORF">DI623_08540</name>
</gene>
<sequence>MLRVLTLSSLFPDADRPNFGIFVARQTLELARRDDVELRVVAPRGVLPGYQGNIGSGWKGLTVYRPNFLSFPIVGGKYNAASMARALRPLIAEIRRDFPFDVIDAQFFWPDGVAAAKLGYPFSIKARGADIHYWGRRRDSGPQIVAAAQKADGLLAVSAALADDMAAIGIARDTVRVHYTGVDLDQFAIADREAAKAALGLSGPVIATVGALIERKGQALAIEAMKALPDATLLIVGDGPMRAAYQAQARALGRRAHFLGAQPHAALPGILAAADVMLLPSASEGLANAWVEALACGTPIVIADVGGARELLRDDSAGLIVERSPGAISAAVKELLDAPPEREVVRRAAEGFSWEANADALFEHLSGIAGKASSSRA</sequence>
<evidence type="ECO:0000259" key="2">
    <source>
        <dbReference type="Pfam" id="PF13439"/>
    </source>
</evidence>
<dbReference type="InterPro" id="IPR050194">
    <property type="entry name" value="Glycosyltransferase_grp1"/>
</dbReference>
<dbReference type="GO" id="GO:0016787">
    <property type="term" value="F:hydrolase activity"/>
    <property type="evidence" value="ECO:0007669"/>
    <property type="project" value="UniProtKB-KW"/>
</dbReference>
<name>A0A2W5A664_9SPHN</name>
<feature type="domain" description="Glycosyltransferase subfamily 4-like N-terminal" evidence="2">
    <location>
        <begin position="27"/>
        <end position="186"/>
    </location>
</feature>